<evidence type="ECO:0000313" key="14">
    <source>
        <dbReference type="Proteomes" id="UP000317238"/>
    </source>
</evidence>
<feature type="region of interest" description="Disordered" evidence="11">
    <location>
        <begin position="64"/>
        <end position="138"/>
    </location>
</feature>
<dbReference type="PANTHER" id="PTHR34353:SF2">
    <property type="entry name" value="CRISPR-ASSOCIATED ENDONUCLEASE CAS1 1"/>
    <property type="match status" value="1"/>
</dbReference>
<keyword evidence="1 10" id="KW-0540">Nuclease</keyword>
<dbReference type="AlphaFoldDB" id="A0A5C5XXQ5"/>
<dbReference type="EMBL" id="SJPL01000001">
    <property type="protein sequence ID" value="TWT68206.1"/>
    <property type="molecule type" value="Genomic_DNA"/>
</dbReference>
<dbReference type="Gene3D" id="3.90.320.10">
    <property type="match status" value="2"/>
</dbReference>
<dbReference type="InterPro" id="IPR050646">
    <property type="entry name" value="Cas1"/>
</dbReference>
<reference evidence="13 14" key="1">
    <citation type="submission" date="2019-02" db="EMBL/GenBank/DDBJ databases">
        <title>Deep-cultivation of Planctomycetes and their phenomic and genomic characterization uncovers novel biology.</title>
        <authorList>
            <person name="Wiegand S."/>
            <person name="Jogler M."/>
            <person name="Boedeker C."/>
            <person name="Pinto D."/>
            <person name="Vollmers J."/>
            <person name="Rivas-Marin E."/>
            <person name="Kohn T."/>
            <person name="Peeters S.H."/>
            <person name="Heuer A."/>
            <person name="Rast P."/>
            <person name="Oberbeckmann S."/>
            <person name="Bunk B."/>
            <person name="Jeske O."/>
            <person name="Meyerdierks A."/>
            <person name="Storesund J.E."/>
            <person name="Kallscheuer N."/>
            <person name="Luecker S."/>
            <person name="Lage O.M."/>
            <person name="Pohl T."/>
            <person name="Merkel B.J."/>
            <person name="Hornburger P."/>
            <person name="Mueller R.-W."/>
            <person name="Bruemmer F."/>
            <person name="Labrenz M."/>
            <person name="Spormann A.M."/>
            <person name="Op Den Camp H."/>
            <person name="Overmann J."/>
            <person name="Amann R."/>
            <person name="Jetten M.S.M."/>
            <person name="Mascher T."/>
            <person name="Medema M.H."/>
            <person name="Devos D.P."/>
            <person name="Kaster A.-K."/>
            <person name="Ovreas L."/>
            <person name="Rohde M."/>
            <person name="Galperin M.Y."/>
            <person name="Jogler C."/>
        </authorList>
    </citation>
    <scope>NUCLEOTIDE SEQUENCE [LARGE SCALE GENOMIC DNA]</scope>
    <source>
        <strain evidence="13 14">Pan14r</strain>
    </source>
</reference>
<comment type="cofactor">
    <cofactor evidence="10">
        <name>Mg(2+)</name>
        <dbReference type="ChEBI" id="CHEBI:18420"/>
    </cofactor>
    <cofactor evidence="10">
        <name>Mn(2+)</name>
        <dbReference type="ChEBI" id="CHEBI:29035"/>
    </cofactor>
</comment>
<dbReference type="GO" id="GO:0046872">
    <property type="term" value="F:metal ion binding"/>
    <property type="evidence" value="ECO:0007669"/>
    <property type="project" value="UniProtKB-UniRule"/>
</dbReference>
<comment type="caution">
    <text evidence="13">The sequence shown here is derived from an EMBL/GenBank/DDBJ whole genome shotgun (WGS) entry which is preliminary data.</text>
</comment>
<evidence type="ECO:0000256" key="6">
    <source>
        <dbReference type="ARBA" id="ARBA00023118"/>
    </source>
</evidence>
<comment type="subunit">
    <text evidence="9 10">Homodimer, forms a heterotetramer with a Cas2 homodimer.</text>
</comment>
<organism evidence="13 14">
    <name type="scientific">Crateriforma conspicua</name>
    <dbReference type="NCBI Taxonomy" id="2527996"/>
    <lineage>
        <taxon>Bacteria</taxon>
        <taxon>Pseudomonadati</taxon>
        <taxon>Planctomycetota</taxon>
        <taxon>Planctomycetia</taxon>
        <taxon>Planctomycetales</taxon>
        <taxon>Planctomycetaceae</taxon>
        <taxon>Crateriforma</taxon>
    </lineage>
</organism>
<evidence type="ECO:0000256" key="2">
    <source>
        <dbReference type="ARBA" id="ARBA00022723"/>
    </source>
</evidence>
<dbReference type="InterPro" id="IPR042211">
    <property type="entry name" value="CRISPR-assoc_Cas1_N"/>
</dbReference>
<feature type="binding site" evidence="10">
    <location>
        <position position="454"/>
    </location>
    <ligand>
        <name>Mn(2+)</name>
        <dbReference type="ChEBI" id="CHEBI:29035"/>
    </ligand>
</feature>
<dbReference type="InterPro" id="IPR022765">
    <property type="entry name" value="Dna2/Cas4_DUF83"/>
</dbReference>
<evidence type="ECO:0000256" key="8">
    <source>
        <dbReference type="ARBA" id="ARBA00023211"/>
    </source>
</evidence>
<dbReference type="GO" id="GO:0004519">
    <property type="term" value="F:endonuclease activity"/>
    <property type="evidence" value="ECO:0007669"/>
    <property type="project" value="UniProtKB-UniRule"/>
</dbReference>
<dbReference type="Gene3D" id="3.100.10.20">
    <property type="entry name" value="CRISPR-associated endonuclease Cas1, N-terminal domain"/>
    <property type="match status" value="1"/>
</dbReference>
<dbReference type="Pfam" id="PF01930">
    <property type="entry name" value="Cas_Cas4"/>
    <property type="match status" value="1"/>
</dbReference>
<feature type="compositionally biased region" description="Acidic residues" evidence="11">
    <location>
        <begin position="110"/>
        <end position="121"/>
    </location>
</feature>
<feature type="binding site" evidence="10">
    <location>
        <position position="536"/>
    </location>
    <ligand>
        <name>Mn(2+)</name>
        <dbReference type="ChEBI" id="CHEBI:29035"/>
    </ligand>
</feature>
<dbReference type="InterPro" id="IPR011604">
    <property type="entry name" value="PDDEXK-like_dom_sf"/>
</dbReference>
<dbReference type="InterPro" id="IPR002729">
    <property type="entry name" value="CRISPR-assoc_Cas1"/>
</dbReference>
<evidence type="ECO:0000256" key="5">
    <source>
        <dbReference type="ARBA" id="ARBA00022842"/>
    </source>
</evidence>
<dbReference type="GO" id="GO:0016787">
    <property type="term" value="F:hydrolase activity"/>
    <property type="evidence" value="ECO:0007669"/>
    <property type="project" value="UniProtKB-KW"/>
</dbReference>
<sequence length="644" mass="72326">MIQPPDSNEPLDSKVAEEPAVDYLPARMINEYVYCPRLFYLMHVEGQFADSYETVQGRIVHRRVDGGNGRLDAPEIVPQADLEPAEIDTPPEPPKRRGKPKHVQAATLFDDADEDHDDDDNKCESEKSVKEGSGSTVHARSITLSSDSLGVIAKLDLAEAQGDHVTPIDYKRGRPRREADGTAGAWSPERVQIALQAMVLRDNGYQCNSGMLYFNETRQRVDVPLDDTMIDQTEQAVHGARAVYDSATIPPPLVDSPKCPKCSLARICLPDETARLVENRRLSELEPDREVRPIVTARDERRPIYFSTQGLWVGKKGDILQAKADGKLLQEIRLNEVNQVNLLGNVQLSTQAMQTMLRMEIPVVYFTQKGFFYGVAGGLGVKNILVRREQFRRADDTEFCLRLARELVRGKIRNHRTLLMRNHRQPSSMTLRELKRSADHAMQSDSLASLLGIEGNAARLYFGDFAGMLKVDCDLETAPGAALSEKRPAFDFRCRNRRPPRDPVNALLSFAYALLTKDCLVAATTVGLDPYLGFYHQIKPGKPALALDMMEPFRPLIAESAVLSAINNRMVTPEHFLVAGQSVVLTDTGRKHFLMAYEQRMNATVTHPLFGYRVSYRRLLEIQTRLLARLLSGEIDDYPVFVTR</sequence>
<dbReference type="Proteomes" id="UP000317238">
    <property type="component" value="Unassembled WGS sequence"/>
</dbReference>
<evidence type="ECO:0000256" key="7">
    <source>
        <dbReference type="ARBA" id="ARBA00023125"/>
    </source>
</evidence>
<keyword evidence="5 10" id="KW-0460">Magnesium</keyword>
<comment type="function">
    <text evidence="10">CRISPR (clustered regularly interspaced short palindromic repeat), is an adaptive immune system that provides protection against mobile genetic elements (viruses, transposable elements and conjugative plasmids). CRISPR clusters contain spacers, sequences complementary to antecedent mobile elements, and target invading nucleic acids. CRISPR clusters are transcribed and processed into CRISPR RNA (crRNA). Acts as a dsDNA endonuclease. Involved in the integration of spacer DNA into the CRISPR cassette.</text>
</comment>
<evidence type="ECO:0000256" key="11">
    <source>
        <dbReference type="SAM" id="MobiDB-lite"/>
    </source>
</evidence>
<evidence type="ECO:0000256" key="3">
    <source>
        <dbReference type="ARBA" id="ARBA00022759"/>
    </source>
</evidence>
<proteinExistence type="inferred from homology"/>
<dbReference type="GO" id="GO:0003677">
    <property type="term" value="F:DNA binding"/>
    <property type="evidence" value="ECO:0007669"/>
    <property type="project" value="UniProtKB-KW"/>
</dbReference>
<evidence type="ECO:0000259" key="12">
    <source>
        <dbReference type="Pfam" id="PF01930"/>
    </source>
</evidence>
<keyword evidence="3 10" id="KW-0255">Endonuclease</keyword>
<feature type="binding site" evidence="10">
    <location>
        <position position="551"/>
    </location>
    <ligand>
        <name>Mn(2+)</name>
        <dbReference type="ChEBI" id="CHEBI:29035"/>
    </ligand>
</feature>
<dbReference type="GO" id="GO:0043571">
    <property type="term" value="P:maintenance of CRISPR repeat elements"/>
    <property type="evidence" value="ECO:0007669"/>
    <property type="project" value="UniProtKB-UniRule"/>
</dbReference>
<accession>A0A5C5XXQ5</accession>
<evidence type="ECO:0000313" key="13">
    <source>
        <dbReference type="EMBL" id="TWT68206.1"/>
    </source>
</evidence>
<keyword evidence="4 10" id="KW-0378">Hydrolase</keyword>
<dbReference type="PANTHER" id="PTHR34353">
    <property type="entry name" value="CRISPR-ASSOCIATED ENDONUCLEASE CAS1 1"/>
    <property type="match status" value="1"/>
</dbReference>
<keyword evidence="8 10" id="KW-0464">Manganese</keyword>
<dbReference type="Pfam" id="PF01867">
    <property type="entry name" value="Cas_Cas1"/>
    <property type="match status" value="1"/>
</dbReference>
<keyword evidence="7 10" id="KW-0238">DNA-binding</keyword>
<evidence type="ECO:0000256" key="9">
    <source>
        <dbReference type="ARBA" id="ARBA00038592"/>
    </source>
</evidence>
<dbReference type="CDD" id="cd09634">
    <property type="entry name" value="Cas1_I-II-III"/>
    <property type="match status" value="1"/>
</dbReference>
<keyword evidence="6 10" id="KW-0051">Antiviral defense</keyword>
<dbReference type="EC" id="3.1.-.-" evidence="10"/>
<dbReference type="InterPro" id="IPR042206">
    <property type="entry name" value="CRISPR-assoc_Cas1_C"/>
</dbReference>
<protein>
    <recommendedName>
        <fullName evidence="10">CRISPR-associated endonuclease Cas1</fullName>
        <ecNumber evidence="10">3.1.-.-</ecNumber>
    </recommendedName>
</protein>
<dbReference type="HAMAP" id="MF_01470">
    <property type="entry name" value="Cas1"/>
    <property type="match status" value="1"/>
</dbReference>
<keyword evidence="2 10" id="KW-0479">Metal-binding</keyword>
<evidence type="ECO:0000256" key="10">
    <source>
        <dbReference type="HAMAP-Rule" id="MF_01470"/>
    </source>
</evidence>
<dbReference type="Gene3D" id="1.20.120.920">
    <property type="entry name" value="CRISPR-associated endonuclease Cas1, C-terminal domain"/>
    <property type="match status" value="1"/>
</dbReference>
<name>A0A5C5XXQ5_9PLAN</name>
<dbReference type="GO" id="GO:0051607">
    <property type="term" value="P:defense response to virus"/>
    <property type="evidence" value="ECO:0007669"/>
    <property type="project" value="UniProtKB-UniRule"/>
</dbReference>
<gene>
    <name evidence="13" type="primary">cas4-cas1</name>
    <name evidence="10" type="synonym">cas1</name>
    <name evidence="13" type="ORF">Pan14r_04480</name>
</gene>
<keyword evidence="14" id="KW-1185">Reference proteome</keyword>
<feature type="domain" description="DUF83" evidence="12">
    <location>
        <begin position="127"/>
        <end position="269"/>
    </location>
</feature>
<dbReference type="NCBIfam" id="TIGR00287">
    <property type="entry name" value="cas1"/>
    <property type="match status" value="1"/>
</dbReference>
<evidence type="ECO:0000256" key="4">
    <source>
        <dbReference type="ARBA" id="ARBA00022801"/>
    </source>
</evidence>
<evidence type="ECO:0000256" key="1">
    <source>
        <dbReference type="ARBA" id="ARBA00022722"/>
    </source>
</evidence>
<comment type="similarity">
    <text evidence="10">Belongs to the CRISPR-associated endonuclease Cas1 family.</text>
</comment>